<dbReference type="CDD" id="cd06257">
    <property type="entry name" value="DnaJ"/>
    <property type="match status" value="1"/>
</dbReference>
<dbReference type="GO" id="GO:0051082">
    <property type="term" value="F:unfolded protein binding"/>
    <property type="evidence" value="ECO:0007669"/>
    <property type="project" value="TreeGrafter"/>
</dbReference>
<gene>
    <name evidence="3" type="ORF">DI536_06320</name>
</gene>
<dbReference type="InterPro" id="IPR001623">
    <property type="entry name" value="DnaJ_domain"/>
</dbReference>
<dbReference type="GO" id="GO:0005737">
    <property type="term" value="C:cytoplasm"/>
    <property type="evidence" value="ECO:0007669"/>
    <property type="project" value="TreeGrafter"/>
</dbReference>
<evidence type="ECO:0000259" key="2">
    <source>
        <dbReference type="PROSITE" id="PS50076"/>
    </source>
</evidence>
<name>A0A2W5VLN0_9BACT</name>
<dbReference type="PROSITE" id="PS50076">
    <property type="entry name" value="DNAJ_2"/>
    <property type="match status" value="1"/>
</dbReference>
<dbReference type="PRINTS" id="PR00625">
    <property type="entry name" value="JDOMAIN"/>
</dbReference>
<dbReference type="EMBL" id="QFQP01000003">
    <property type="protein sequence ID" value="PZR16764.1"/>
    <property type="molecule type" value="Genomic_DNA"/>
</dbReference>
<evidence type="ECO:0000313" key="4">
    <source>
        <dbReference type="Proteomes" id="UP000249061"/>
    </source>
</evidence>
<dbReference type="SUPFAM" id="SSF46565">
    <property type="entry name" value="Chaperone J-domain"/>
    <property type="match status" value="1"/>
</dbReference>
<dbReference type="GO" id="GO:0042026">
    <property type="term" value="P:protein refolding"/>
    <property type="evidence" value="ECO:0007669"/>
    <property type="project" value="TreeGrafter"/>
</dbReference>
<sequence>MPNGSDNSGKPPAPGLPQITPVGGEARTQPRVTAPTIAPVGVPRPVAAPPRAPTQAGVPVVTAPQPARPAVPTIAPPTFTSPPIRPPVAAAPAPVAAPRPPVIAAPTIAPPAVPRPVIAPPARPVIAPPAAQRPVVAPPVAAAPRPPPAIVPPAPVVTAPRQASIAPPVMVTAPRPAPAIAPPPVAPRPSLNLFDEPEAPPMASTPSSPAVTGAIAVGPTPLPVAAPPAAVRTNPIPATGAIESLTAHQSAELRALAAGLDGLDYFGVLCIPQTATPGEIKKAFYRESRTYHPDRFFHLPESQEKADLGALYRRITESYYVLRDDAKRKKYLADLAGAERATKLRYTEATESELKAEARKTVEEEFGNNPKSRPFFKSALADIEKQNWASAERNLKMGLTYDRDNARFKEQLVEVQRKIEDQRRATGEAFKIK</sequence>
<dbReference type="PANTHER" id="PTHR43096">
    <property type="entry name" value="DNAJ HOMOLOG 1, MITOCHONDRIAL-RELATED"/>
    <property type="match status" value="1"/>
</dbReference>
<protein>
    <recommendedName>
        <fullName evidence="2">J domain-containing protein</fullName>
    </recommendedName>
</protein>
<dbReference type="SMART" id="SM00271">
    <property type="entry name" value="DnaJ"/>
    <property type="match status" value="1"/>
</dbReference>
<reference evidence="3 4" key="1">
    <citation type="submission" date="2017-08" db="EMBL/GenBank/DDBJ databases">
        <title>Infants hospitalized years apart are colonized by the same room-sourced microbial strains.</title>
        <authorList>
            <person name="Brooks B."/>
            <person name="Olm M.R."/>
            <person name="Firek B.A."/>
            <person name="Baker R."/>
            <person name="Thomas B.C."/>
            <person name="Morowitz M.J."/>
            <person name="Banfield J.F."/>
        </authorList>
    </citation>
    <scope>NUCLEOTIDE SEQUENCE [LARGE SCALE GENOMIC DNA]</scope>
    <source>
        <strain evidence="3">S2_003_000_R2_14</strain>
    </source>
</reference>
<dbReference type="Gene3D" id="1.10.287.110">
    <property type="entry name" value="DnaJ domain"/>
    <property type="match status" value="1"/>
</dbReference>
<comment type="caution">
    <text evidence="3">The sequence shown here is derived from an EMBL/GenBank/DDBJ whole genome shotgun (WGS) entry which is preliminary data.</text>
</comment>
<dbReference type="PANTHER" id="PTHR43096:SF10">
    <property type="entry name" value="CHAPERONE PROTEIN DNAJ A6, CHLOROPLASTIC"/>
    <property type="match status" value="1"/>
</dbReference>
<feature type="region of interest" description="Disordered" evidence="1">
    <location>
        <begin position="1"/>
        <end position="58"/>
    </location>
</feature>
<proteinExistence type="predicted"/>
<dbReference type="Proteomes" id="UP000249061">
    <property type="component" value="Unassembled WGS sequence"/>
</dbReference>
<dbReference type="AlphaFoldDB" id="A0A2W5VLN0"/>
<dbReference type="InterPro" id="IPR036869">
    <property type="entry name" value="J_dom_sf"/>
</dbReference>
<evidence type="ECO:0000256" key="1">
    <source>
        <dbReference type="SAM" id="MobiDB-lite"/>
    </source>
</evidence>
<feature type="domain" description="J" evidence="2">
    <location>
        <begin position="264"/>
        <end position="337"/>
    </location>
</feature>
<evidence type="ECO:0000313" key="3">
    <source>
        <dbReference type="EMBL" id="PZR16764.1"/>
    </source>
</evidence>
<organism evidence="3 4">
    <name type="scientific">Archangium gephyra</name>
    <dbReference type="NCBI Taxonomy" id="48"/>
    <lineage>
        <taxon>Bacteria</taxon>
        <taxon>Pseudomonadati</taxon>
        <taxon>Myxococcota</taxon>
        <taxon>Myxococcia</taxon>
        <taxon>Myxococcales</taxon>
        <taxon>Cystobacterineae</taxon>
        <taxon>Archangiaceae</taxon>
        <taxon>Archangium</taxon>
    </lineage>
</organism>
<accession>A0A2W5VLN0</accession>
<dbReference type="Pfam" id="PF00226">
    <property type="entry name" value="DnaJ"/>
    <property type="match status" value="1"/>
</dbReference>